<feature type="region of interest" description="Disordered" evidence="1">
    <location>
        <begin position="57"/>
        <end position="99"/>
    </location>
</feature>
<name>A0ABY4YLM6_9MICO</name>
<dbReference type="Proteomes" id="UP001056535">
    <property type="component" value="Chromosome"/>
</dbReference>
<feature type="region of interest" description="Disordered" evidence="1">
    <location>
        <begin position="1"/>
        <end position="31"/>
    </location>
</feature>
<evidence type="ECO:0000313" key="3">
    <source>
        <dbReference type="Proteomes" id="UP001056535"/>
    </source>
</evidence>
<keyword evidence="3" id="KW-1185">Reference proteome</keyword>
<protein>
    <submittedName>
        <fullName evidence="2">Acyl-CoA carboxylase subunit epsilon</fullName>
    </submittedName>
</protein>
<dbReference type="InterPro" id="IPR032716">
    <property type="entry name" value="ACC_epsilon"/>
</dbReference>
<feature type="compositionally biased region" description="Low complexity" evidence="1">
    <location>
        <begin position="57"/>
        <end position="66"/>
    </location>
</feature>
<dbReference type="EMBL" id="CP099490">
    <property type="protein sequence ID" value="USQ77253.1"/>
    <property type="molecule type" value="Genomic_DNA"/>
</dbReference>
<reference evidence="2" key="1">
    <citation type="submission" date="2022-06" db="EMBL/GenBank/DDBJ databases">
        <title>Ornithinimicrobium JY.X270.</title>
        <authorList>
            <person name="Huang Y."/>
        </authorList>
    </citation>
    <scope>NUCLEOTIDE SEQUENCE</scope>
    <source>
        <strain evidence="2">JY.X270</strain>
    </source>
</reference>
<feature type="compositionally biased region" description="Low complexity" evidence="1">
    <location>
        <begin position="1"/>
        <end position="27"/>
    </location>
</feature>
<dbReference type="RefSeq" id="WP_252622193.1">
    <property type="nucleotide sequence ID" value="NZ_CP099490.1"/>
</dbReference>
<gene>
    <name evidence="2" type="ORF">NF557_04880</name>
</gene>
<evidence type="ECO:0000313" key="2">
    <source>
        <dbReference type="EMBL" id="USQ77253.1"/>
    </source>
</evidence>
<dbReference type="Pfam" id="PF13822">
    <property type="entry name" value="ACC_epsilon"/>
    <property type="match status" value="1"/>
</dbReference>
<organism evidence="2 3">
    <name type="scientific">Ornithinimicrobium cryptoxanthini</name>
    <dbReference type="NCBI Taxonomy" id="2934161"/>
    <lineage>
        <taxon>Bacteria</taxon>
        <taxon>Bacillati</taxon>
        <taxon>Actinomycetota</taxon>
        <taxon>Actinomycetes</taxon>
        <taxon>Micrococcales</taxon>
        <taxon>Ornithinimicrobiaceae</taxon>
        <taxon>Ornithinimicrobium</taxon>
    </lineage>
</organism>
<accession>A0ABY4YLM6</accession>
<sequence>MSADAAPPAATEAAPPDAPPAATDATTQETSPVLRVVSGNPTPEEVAALMAVLAAAGSGADTGGTAARRRPSLWSASARTAPPRPTPGHGAWRASGLPH</sequence>
<proteinExistence type="predicted"/>
<evidence type="ECO:0000256" key="1">
    <source>
        <dbReference type="SAM" id="MobiDB-lite"/>
    </source>
</evidence>